<keyword evidence="2" id="KW-1185">Reference proteome</keyword>
<dbReference type="RefSeq" id="WP_379087443.1">
    <property type="nucleotide sequence ID" value="NZ_JBHTJO010000001.1"/>
</dbReference>
<accession>A0ABW3J8Y6</accession>
<dbReference type="Proteomes" id="UP001597102">
    <property type="component" value="Unassembled WGS sequence"/>
</dbReference>
<reference evidence="2" key="1">
    <citation type="journal article" date="2019" name="Int. J. Syst. Evol. Microbiol.">
        <title>The Global Catalogue of Microorganisms (GCM) 10K type strain sequencing project: providing services to taxonomists for standard genome sequencing and annotation.</title>
        <authorList>
            <consortium name="The Broad Institute Genomics Platform"/>
            <consortium name="The Broad Institute Genome Sequencing Center for Infectious Disease"/>
            <person name="Wu L."/>
            <person name="Ma J."/>
        </authorList>
    </citation>
    <scope>NUCLEOTIDE SEQUENCE [LARGE SCALE GENOMIC DNA]</scope>
    <source>
        <strain evidence="2">CCUG 61697</strain>
    </source>
</reference>
<dbReference type="EMBL" id="JBHTJO010000001">
    <property type="protein sequence ID" value="MFD0986746.1"/>
    <property type="molecule type" value="Genomic_DNA"/>
</dbReference>
<comment type="caution">
    <text evidence="1">The sequence shown here is derived from an EMBL/GenBank/DDBJ whole genome shotgun (WGS) entry which is preliminary data.</text>
</comment>
<protein>
    <submittedName>
        <fullName evidence="1">PAS domain-containing protein</fullName>
    </submittedName>
</protein>
<gene>
    <name evidence="1" type="ORF">ACFQ2F_06505</name>
</gene>
<evidence type="ECO:0000313" key="2">
    <source>
        <dbReference type="Proteomes" id="UP001597102"/>
    </source>
</evidence>
<evidence type="ECO:0000313" key="1">
    <source>
        <dbReference type="EMBL" id="MFD0986746.1"/>
    </source>
</evidence>
<dbReference type="Pfam" id="PF07310">
    <property type="entry name" value="PAS_5"/>
    <property type="match status" value="1"/>
</dbReference>
<organism evidence="1 2">
    <name type="scientific">Methyloligella solikamskensis</name>
    <dbReference type="NCBI Taxonomy" id="1177756"/>
    <lineage>
        <taxon>Bacteria</taxon>
        <taxon>Pseudomonadati</taxon>
        <taxon>Pseudomonadota</taxon>
        <taxon>Alphaproteobacteria</taxon>
        <taxon>Hyphomicrobiales</taxon>
        <taxon>Hyphomicrobiaceae</taxon>
        <taxon>Methyloligella</taxon>
    </lineage>
</organism>
<proteinExistence type="predicted"/>
<sequence length="182" mass="20476">MSETGFRDQLLVSGQRELFDYWKALSESGPIPNRVDFDPQRIPRLLPNICLIDVKDGLTESRFRLAGTALRGIYGSELTGRRVETVFRGRQAEYWRRVHGAVIEEGAVQSGVVRGPVKGRGHIVMYWLRLPLRLEGPEVRFILGYDFSGRAPVESAEDADGFADLQGELPLRYRFPPKGACA</sequence>
<name>A0ABW3J8Y6_9HYPH</name>
<dbReference type="InterPro" id="IPR009922">
    <property type="entry name" value="DUF1457"/>
</dbReference>